<dbReference type="InterPro" id="IPR011009">
    <property type="entry name" value="Kinase-like_dom_sf"/>
</dbReference>
<dbReference type="STRING" id="1095630.A0A2J6T1X4"/>
<keyword evidence="9" id="KW-1185">Reference proteome</keyword>
<dbReference type="GO" id="GO:0110031">
    <property type="term" value="P:negative regulation of G2/MI transition of meiotic cell cycle"/>
    <property type="evidence" value="ECO:0007669"/>
    <property type="project" value="TreeGrafter"/>
</dbReference>
<feature type="compositionally biased region" description="Low complexity" evidence="6">
    <location>
        <begin position="37"/>
        <end position="56"/>
    </location>
</feature>
<gene>
    <name evidence="8" type="ORF">K444DRAFT_44281</name>
</gene>
<organism evidence="8 9">
    <name type="scientific">Hyaloscypha bicolor E</name>
    <dbReference type="NCBI Taxonomy" id="1095630"/>
    <lineage>
        <taxon>Eukaryota</taxon>
        <taxon>Fungi</taxon>
        <taxon>Dikarya</taxon>
        <taxon>Ascomycota</taxon>
        <taxon>Pezizomycotina</taxon>
        <taxon>Leotiomycetes</taxon>
        <taxon>Helotiales</taxon>
        <taxon>Hyaloscyphaceae</taxon>
        <taxon>Hyaloscypha</taxon>
        <taxon>Hyaloscypha bicolor</taxon>
    </lineage>
</organism>
<feature type="compositionally biased region" description="Low complexity" evidence="6">
    <location>
        <begin position="101"/>
        <end position="123"/>
    </location>
</feature>
<dbReference type="PANTHER" id="PTHR11042">
    <property type="entry name" value="EUKARYOTIC TRANSLATION INITIATION FACTOR 2-ALPHA KINASE EIF2-ALPHA KINASE -RELATED"/>
    <property type="match status" value="1"/>
</dbReference>
<feature type="compositionally biased region" description="Low complexity" evidence="6">
    <location>
        <begin position="265"/>
        <end position="284"/>
    </location>
</feature>
<feature type="compositionally biased region" description="Pro residues" evidence="6">
    <location>
        <begin position="79"/>
        <end position="94"/>
    </location>
</feature>
<feature type="region of interest" description="Disordered" evidence="6">
    <location>
        <begin position="456"/>
        <end position="479"/>
    </location>
</feature>
<dbReference type="InterPro" id="IPR050339">
    <property type="entry name" value="CC_SR_Kinase"/>
</dbReference>
<feature type="compositionally biased region" description="Polar residues" evidence="6">
    <location>
        <begin position="581"/>
        <end position="596"/>
    </location>
</feature>
<evidence type="ECO:0000256" key="5">
    <source>
        <dbReference type="ARBA" id="ARBA00037982"/>
    </source>
</evidence>
<proteinExistence type="inferred from homology"/>
<dbReference type="OrthoDB" id="5337378at2759"/>
<evidence type="ECO:0000259" key="7">
    <source>
        <dbReference type="PROSITE" id="PS50011"/>
    </source>
</evidence>
<feature type="region of interest" description="Disordered" evidence="6">
    <location>
        <begin position="264"/>
        <end position="305"/>
    </location>
</feature>
<feature type="compositionally biased region" description="Low complexity" evidence="6">
    <location>
        <begin position="375"/>
        <end position="386"/>
    </location>
</feature>
<dbReference type="GeneID" id="36580937"/>
<dbReference type="Proteomes" id="UP000235371">
    <property type="component" value="Unassembled WGS sequence"/>
</dbReference>
<dbReference type="PROSITE" id="PS50011">
    <property type="entry name" value="PROTEIN_KINASE_DOM"/>
    <property type="match status" value="1"/>
</dbReference>
<dbReference type="GO" id="GO:0005524">
    <property type="term" value="F:ATP binding"/>
    <property type="evidence" value="ECO:0007669"/>
    <property type="project" value="UniProtKB-KW"/>
</dbReference>
<keyword evidence="1" id="KW-0808">Transferase</keyword>
<dbReference type="GO" id="GO:0004713">
    <property type="term" value="F:protein tyrosine kinase activity"/>
    <property type="evidence" value="ECO:0007669"/>
    <property type="project" value="TreeGrafter"/>
</dbReference>
<feature type="region of interest" description="Disordered" evidence="6">
    <location>
        <begin position="618"/>
        <end position="682"/>
    </location>
</feature>
<sequence length="1189" mass="128018">MGSYSNGGGGTLTLPSPTHVHHVDVTSAVRSLRRSLSRSPSKFRLVTKSPSSSPKSPLSPSPLSPPKRTTSHSSIFAPSNPPHTPSPLAVPFPPSAKLALRSSTRAKAAPPRSSSRTRTSPRSPMKRALSQASDAGNAPPTSSAASVVGQENSRSSSPAERKSFERVSRMPFHMDVAGPINHALSRLGGDGANDCNVTSTTSSPLKRSDAIMNLDQASLGSPVAKRRSLHGSASFGQDFNVFDHGPSSSSHFEIHDDSNHEYELSTASITSESPSSFTSMPRRSSSLRKSTLQQRHGEKTSWGRRHAAHMLAAQQLTGAAPDAPTPTPVKNRPRLSLDQFMPPMARESPFSSQGALPNPSMHVVNHSTHQPHPLSRTMTTSSSSSSLMDESPTHVPAHFGQQPRPKLDFSKSLPAGSLRPFALEPSSGANASFETPQNYKSVKPLPAAFATTGLVSKVNRNPEEPQLLRGGGKNVPDTPCKKQVNAFATYPAPILGSAIAKARHIRHSFGNPSTPFNPHGNSTVQGTFGKGTGVFGSVFGNKGLTRRGSFLSVDGDDSGGSPDAKGDSQSSTDFELPPTPTKQALTHQQNNGSPSIHRSFPASAVGCGMAKKLTRTSSKLNLFTSPGDPDAEDSDASMDMNNSPTTAHGRFSLKPSDSAPTLSRSRVLRGPSIQSPTPLIPKSLTAPFLSPRKPGFAKVSHVAPASPLERIDFIERLSPHTPQDGMLPPDPSGLSISNPRDGQAVKSGAINASMPPPATPTTGREYFPMVGERRLSTTPISTFAPAEFDESLTSRFEKVEMIGTGEFSQVYRVTQTSRLATTNQSFYFGTSTPSQGGTPPSPMPERVFAVKKSRQPYQGTRDRQRKLQEVKVLKALGHSDHVVHLIDSWEEKNYLYIQTEFCEEGSLDLFLAQVGRKGRLDDFRIWKIMLELSLGLQHVHEHGYIHLDLKPANILITFEGVLKIADFGMATSWPAEPGIEGEGDREYIGPEILLGQYDKPADVFALGLIMLEIAGNVQLPDNGATWHRLRSGDISDVPSLSSSIDSAIPRDATGIPLEDGDIGMESFGSDDEIEADFGSPSMHTRKRNYGGSNKSLSHDPANLFGSARRGELHRAPSFIKHADHEDTLTKLILWMISPAPHDRPIIQQVLQAQGVRWVQSRRRAGATVFEGNWGPADHVLADDAEMMDV</sequence>
<evidence type="ECO:0000256" key="1">
    <source>
        <dbReference type="ARBA" id="ARBA00022679"/>
    </source>
</evidence>
<dbReference type="RefSeq" id="XP_024733929.1">
    <property type="nucleotide sequence ID" value="XM_024872857.1"/>
</dbReference>
<dbReference type="PANTHER" id="PTHR11042:SF196">
    <property type="entry name" value="MITOSIS INHIBITOR PROTEIN KINASE SWE1"/>
    <property type="match status" value="1"/>
</dbReference>
<reference evidence="8 9" key="1">
    <citation type="submission" date="2016-04" db="EMBL/GenBank/DDBJ databases">
        <title>A degradative enzymes factory behind the ericoid mycorrhizal symbiosis.</title>
        <authorList>
            <consortium name="DOE Joint Genome Institute"/>
            <person name="Martino E."/>
            <person name="Morin E."/>
            <person name="Grelet G."/>
            <person name="Kuo A."/>
            <person name="Kohler A."/>
            <person name="Daghino S."/>
            <person name="Barry K."/>
            <person name="Choi C."/>
            <person name="Cichocki N."/>
            <person name="Clum A."/>
            <person name="Copeland A."/>
            <person name="Hainaut M."/>
            <person name="Haridas S."/>
            <person name="Labutti K."/>
            <person name="Lindquist E."/>
            <person name="Lipzen A."/>
            <person name="Khouja H.-R."/>
            <person name="Murat C."/>
            <person name="Ohm R."/>
            <person name="Olson A."/>
            <person name="Spatafora J."/>
            <person name="Veneault-Fourrey C."/>
            <person name="Henrissat B."/>
            <person name="Grigoriev I."/>
            <person name="Martin F."/>
            <person name="Perotto S."/>
        </authorList>
    </citation>
    <scope>NUCLEOTIDE SEQUENCE [LARGE SCALE GENOMIC DNA]</scope>
    <source>
        <strain evidence="8 9">E</strain>
    </source>
</reference>
<keyword evidence="3 8" id="KW-0418">Kinase</keyword>
<dbReference type="GO" id="GO:0005737">
    <property type="term" value="C:cytoplasm"/>
    <property type="evidence" value="ECO:0007669"/>
    <property type="project" value="TreeGrafter"/>
</dbReference>
<feature type="domain" description="Protein kinase" evidence="7">
    <location>
        <begin position="796"/>
        <end position="1158"/>
    </location>
</feature>
<dbReference type="Pfam" id="PF00069">
    <property type="entry name" value="Pkinase"/>
    <property type="match status" value="1"/>
</dbReference>
<evidence type="ECO:0000256" key="6">
    <source>
        <dbReference type="SAM" id="MobiDB-lite"/>
    </source>
</evidence>
<name>A0A2J6T1X4_9HELO</name>
<dbReference type="InterPro" id="IPR000719">
    <property type="entry name" value="Prot_kinase_dom"/>
</dbReference>
<dbReference type="SMART" id="SM00220">
    <property type="entry name" value="S_TKc"/>
    <property type="match status" value="1"/>
</dbReference>
<feature type="region of interest" description="Disordered" evidence="6">
    <location>
        <begin position="546"/>
        <end position="600"/>
    </location>
</feature>
<accession>A0A2J6T1X4</accession>
<evidence type="ECO:0000313" key="8">
    <source>
        <dbReference type="EMBL" id="PMD57025.1"/>
    </source>
</evidence>
<protein>
    <submittedName>
        <fullName evidence="8">Kinase-like protein</fullName>
    </submittedName>
</protein>
<evidence type="ECO:0000256" key="3">
    <source>
        <dbReference type="ARBA" id="ARBA00022777"/>
    </source>
</evidence>
<feature type="region of interest" description="Disordered" evidence="6">
    <location>
        <begin position="1069"/>
        <end position="1099"/>
    </location>
</feature>
<dbReference type="PROSITE" id="PS00108">
    <property type="entry name" value="PROTEIN_KINASE_ST"/>
    <property type="match status" value="1"/>
</dbReference>
<dbReference type="AlphaFoldDB" id="A0A2J6T1X4"/>
<evidence type="ECO:0000256" key="4">
    <source>
        <dbReference type="ARBA" id="ARBA00022840"/>
    </source>
</evidence>
<dbReference type="SUPFAM" id="SSF56112">
    <property type="entry name" value="Protein kinase-like (PK-like)"/>
    <property type="match status" value="1"/>
</dbReference>
<evidence type="ECO:0000313" key="9">
    <source>
        <dbReference type="Proteomes" id="UP000235371"/>
    </source>
</evidence>
<dbReference type="InterPro" id="IPR008271">
    <property type="entry name" value="Ser/Thr_kinase_AS"/>
</dbReference>
<feature type="region of interest" description="Disordered" evidence="6">
    <location>
        <begin position="30"/>
        <end position="164"/>
    </location>
</feature>
<feature type="region of interest" description="Disordered" evidence="6">
    <location>
        <begin position="344"/>
        <end position="413"/>
    </location>
</feature>
<dbReference type="Gene3D" id="1.10.510.10">
    <property type="entry name" value="Transferase(Phosphotransferase) domain 1"/>
    <property type="match status" value="1"/>
</dbReference>
<feature type="compositionally biased region" description="Low complexity" evidence="6">
    <location>
        <begin position="548"/>
        <end position="563"/>
    </location>
</feature>
<dbReference type="FunFam" id="1.10.510.10:FF:000536">
    <property type="entry name" value="Cyclin-dependent kinase WEE1"/>
    <property type="match status" value="1"/>
</dbReference>
<dbReference type="Gene3D" id="3.30.200.20">
    <property type="entry name" value="Phosphorylase Kinase, domain 1"/>
    <property type="match status" value="1"/>
</dbReference>
<dbReference type="EMBL" id="KZ613847">
    <property type="protein sequence ID" value="PMD57025.1"/>
    <property type="molecule type" value="Genomic_DNA"/>
</dbReference>
<dbReference type="GO" id="GO:0005634">
    <property type="term" value="C:nucleus"/>
    <property type="evidence" value="ECO:0007669"/>
    <property type="project" value="TreeGrafter"/>
</dbReference>
<keyword evidence="4" id="KW-0067">ATP-binding</keyword>
<dbReference type="FunFam" id="3.30.200.20:FF:000611">
    <property type="entry name" value="Protein kinase, putative"/>
    <property type="match status" value="1"/>
</dbReference>
<evidence type="ECO:0000256" key="2">
    <source>
        <dbReference type="ARBA" id="ARBA00022741"/>
    </source>
</evidence>
<feature type="compositionally biased region" description="Polar residues" evidence="6">
    <location>
        <begin position="130"/>
        <end position="158"/>
    </location>
</feature>
<keyword evidence="2" id="KW-0547">Nucleotide-binding</keyword>
<dbReference type="InParanoid" id="A0A2J6T1X4"/>
<comment type="similarity">
    <text evidence="5">Belongs to the protein kinase superfamily. Ser/Thr protein kinase family. GCN2 subfamily.</text>
</comment>